<gene>
    <name evidence="1" type="ORF">JDV02_005078</name>
</gene>
<evidence type="ECO:0000313" key="1">
    <source>
        <dbReference type="EMBL" id="UNI18832.1"/>
    </source>
</evidence>
<dbReference type="Proteomes" id="UP000829364">
    <property type="component" value="Chromosome 4"/>
</dbReference>
<dbReference type="RefSeq" id="XP_047842313.1">
    <property type="nucleotide sequence ID" value="XM_047986333.1"/>
</dbReference>
<proteinExistence type="predicted"/>
<protein>
    <submittedName>
        <fullName evidence="1">Uncharacterized protein</fullName>
    </submittedName>
</protein>
<dbReference type="EMBL" id="CP086357">
    <property type="protein sequence ID" value="UNI18832.1"/>
    <property type="molecule type" value="Genomic_DNA"/>
</dbReference>
<dbReference type="OrthoDB" id="4953381at2759"/>
<name>A0A9Q8QHN3_9HYPO</name>
<keyword evidence="2" id="KW-1185">Reference proteome</keyword>
<dbReference type="KEGG" id="ptkz:JDV02_005078"/>
<dbReference type="AlphaFoldDB" id="A0A9Q8QHN3"/>
<reference evidence="1" key="1">
    <citation type="submission" date="2021-11" db="EMBL/GenBank/DDBJ databases">
        <title>Purpureocillium_takamizusanense_genome.</title>
        <authorList>
            <person name="Nguyen N.-H."/>
        </authorList>
    </citation>
    <scope>NUCLEOTIDE SEQUENCE</scope>
    <source>
        <strain evidence="1">PT3</strain>
    </source>
</reference>
<evidence type="ECO:0000313" key="2">
    <source>
        <dbReference type="Proteomes" id="UP000829364"/>
    </source>
</evidence>
<dbReference type="GeneID" id="72067028"/>
<sequence length="257" mass="28592">MSDLSSDEYEAASKMAAPTYTRTSPVAQAVALPNITGDEQLRGIENYKEWKITLYINLRALGLKEHLLGCKGDSAPRSGQNSFRADQAATTCYIWNSLSFKVKQALLRSGLWGQAATPAETMDAITQVVLPKDAVPAMLKYFENFDVNPTNGTKETLEEINLVWSLINHHVPKPPNTLLVAAIHRTLESKQPAAAEELQRCVDMGQFPNLDELNRHLQSLSFVEDHARFFTSNQDGCSRALNLEEACTEYDDDRTST</sequence>
<accession>A0A9Q8QHN3</accession>
<organism evidence="1 2">
    <name type="scientific">Purpureocillium takamizusanense</name>
    <dbReference type="NCBI Taxonomy" id="2060973"/>
    <lineage>
        <taxon>Eukaryota</taxon>
        <taxon>Fungi</taxon>
        <taxon>Dikarya</taxon>
        <taxon>Ascomycota</taxon>
        <taxon>Pezizomycotina</taxon>
        <taxon>Sordariomycetes</taxon>
        <taxon>Hypocreomycetidae</taxon>
        <taxon>Hypocreales</taxon>
        <taxon>Ophiocordycipitaceae</taxon>
        <taxon>Purpureocillium</taxon>
    </lineage>
</organism>